<name>A0AAV8Y8H8_9CUCU</name>
<keyword evidence="5" id="KW-0819">tRNA processing</keyword>
<dbReference type="FunFam" id="3.30.310.50:FF:000005">
    <property type="entry name" value="L antigen family member 3"/>
    <property type="match status" value="1"/>
</dbReference>
<dbReference type="Gene3D" id="3.30.310.50">
    <property type="entry name" value="Alpha-D-phosphohexomutase, C-terminal domain"/>
    <property type="match status" value="1"/>
</dbReference>
<dbReference type="PANTHER" id="PTHR31283:SF5">
    <property type="entry name" value="EKC_KEOPS COMPLEX SUBUNIT LAGE3"/>
    <property type="match status" value="1"/>
</dbReference>
<comment type="caution">
    <text evidence="9">The sequence shown here is derived from an EMBL/GenBank/DDBJ whole genome shotgun (WGS) entry which is preliminary data.</text>
</comment>
<dbReference type="Pfam" id="PF09341">
    <property type="entry name" value="Pcc1"/>
    <property type="match status" value="1"/>
</dbReference>
<dbReference type="AlphaFoldDB" id="A0AAV8Y8H8"/>
<comment type="function">
    <text evidence="7">Component of the EKC/KEOPS complex that is required for the formation of a threonylcarbamoyl group on adenosine at position 37 (t(6)A37) in tRNAs that read codons beginning with adenine. The complex is probably involved in the transfer of the threonylcarbamoyl moiety of threonylcarbamoyl-AMP (TC-AMP) to the N6 group of A37. LAGE3 functions as a dimerization module for the complex.</text>
</comment>
<dbReference type="GO" id="GO:0005634">
    <property type="term" value="C:nucleus"/>
    <property type="evidence" value="ECO:0007669"/>
    <property type="project" value="UniProtKB-SubCell"/>
</dbReference>
<evidence type="ECO:0000313" key="9">
    <source>
        <dbReference type="EMBL" id="KAJ8947486.1"/>
    </source>
</evidence>
<gene>
    <name evidence="9" type="ORF">NQ318_009789</name>
</gene>
<reference evidence="9" key="1">
    <citation type="journal article" date="2023" name="Insect Mol. Biol.">
        <title>Genome sequencing provides insights into the evolution of gene families encoding plant cell wall-degrading enzymes in longhorned beetles.</title>
        <authorList>
            <person name="Shin N.R."/>
            <person name="Okamura Y."/>
            <person name="Kirsch R."/>
            <person name="Pauchet Y."/>
        </authorList>
    </citation>
    <scope>NUCLEOTIDE SEQUENCE</scope>
    <source>
        <strain evidence="9">AMC_N1</strain>
    </source>
</reference>
<dbReference type="InterPro" id="IPR015419">
    <property type="entry name" value="CTAG/Pcc1"/>
</dbReference>
<dbReference type="GO" id="GO:0070525">
    <property type="term" value="P:tRNA threonylcarbamoyladenosine metabolic process"/>
    <property type="evidence" value="ECO:0007669"/>
    <property type="project" value="TreeGrafter"/>
</dbReference>
<evidence type="ECO:0000313" key="10">
    <source>
        <dbReference type="Proteomes" id="UP001162162"/>
    </source>
</evidence>
<dbReference type="GO" id="GO:0000408">
    <property type="term" value="C:EKC/KEOPS complex"/>
    <property type="evidence" value="ECO:0007669"/>
    <property type="project" value="TreeGrafter"/>
</dbReference>
<keyword evidence="4" id="KW-0963">Cytoplasm</keyword>
<evidence type="ECO:0000256" key="2">
    <source>
        <dbReference type="ARBA" id="ARBA00004496"/>
    </source>
</evidence>
<evidence type="ECO:0000256" key="8">
    <source>
        <dbReference type="ARBA" id="ARBA00076355"/>
    </source>
</evidence>
<evidence type="ECO:0000256" key="1">
    <source>
        <dbReference type="ARBA" id="ARBA00004123"/>
    </source>
</evidence>
<dbReference type="Proteomes" id="UP001162162">
    <property type="component" value="Unassembled WGS sequence"/>
</dbReference>
<sequence length="94" mass="10567">MSQLNEKSIELEIPFQTSRIAEVVYDVLRVDKEPKRGGVAKVLSLTGNILTVKFSAQLTRQLRVSVNGFLEKLDLTLETVQLFGPPVSESYSHY</sequence>
<keyword evidence="10" id="KW-1185">Reference proteome</keyword>
<evidence type="ECO:0000256" key="5">
    <source>
        <dbReference type="ARBA" id="ARBA00022694"/>
    </source>
</evidence>
<evidence type="ECO:0000256" key="3">
    <source>
        <dbReference type="ARBA" id="ARBA00007073"/>
    </source>
</evidence>
<comment type="subcellular location">
    <subcellularLocation>
        <location evidence="2">Cytoplasm</location>
    </subcellularLocation>
    <subcellularLocation>
        <location evidence="1">Nucleus</location>
    </subcellularLocation>
</comment>
<evidence type="ECO:0000256" key="4">
    <source>
        <dbReference type="ARBA" id="ARBA00022490"/>
    </source>
</evidence>
<comment type="similarity">
    <text evidence="3">Belongs to the CTAG/PCC1 family.</text>
</comment>
<dbReference type="GO" id="GO:0005737">
    <property type="term" value="C:cytoplasm"/>
    <property type="evidence" value="ECO:0007669"/>
    <property type="project" value="UniProtKB-SubCell"/>
</dbReference>
<proteinExistence type="inferred from homology"/>
<evidence type="ECO:0000256" key="6">
    <source>
        <dbReference type="ARBA" id="ARBA00023242"/>
    </source>
</evidence>
<organism evidence="9 10">
    <name type="scientific">Aromia moschata</name>
    <dbReference type="NCBI Taxonomy" id="1265417"/>
    <lineage>
        <taxon>Eukaryota</taxon>
        <taxon>Metazoa</taxon>
        <taxon>Ecdysozoa</taxon>
        <taxon>Arthropoda</taxon>
        <taxon>Hexapoda</taxon>
        <taxon>Insecta</taxon>
        <taxon>Pterygota</taxon>
        <taxon>Neoptera</taxon>
        <taxon>Endopterygota</taxon>
        <taxon>Coleoptera</taxon>
        <taxon>Polyphaga</taxon>
        <taxon>Cucujiformia</taxon>
        <taxon>Chrysomeloidea</taxon>
        <taxon>Cerambycidae</taxon>
        <taxon>Cerambycinae</taxon>
        <taxon>Callichromatini</taxon>
        <taxon>Aromia</taxon>
    </lineage>
</organism>
<keyword evidence="6" id="KW-0539">Nucleus</keyword>
<accession>A0AAV8Y8H8</accession>
<dbReference type="PANTHER" id="PTHR31283">
    <property type="entry name" value="EKC/KEOPS COMPLEX SUBUNIT PCC1 FAMILY MEMBER"/>
    <property type="match status" value="1"/>
</dbReference>
<dbReference type="GO" id="GO:0008033">
    <property type="term" value="P:tRNA processing"/>
    <property type="evidence" value="ECO:0007669"/>
    <property type="project" value="UniProtKB-KW"/>
</dbReference>
<dbReference type="EMBL" id="JAPWTK010000160">
    <property type="protein sequence ID" value="KAJ8947486.1"/>
    <property type="molecule type" value="Genomic_DNA"/>
</dbReference>
<evidence type="ECO:0000256" key="7">
    <source>
        <dbReference type="ARBA" id="ARBA00053047"/>
    </source>
</evidence>
<protein>
    <recommendedName>
        <fullName evidence="8">L antigen family member 3</fullName>
    </recommendedName>
</protein>